<dbReference type="EMBL" id="CAQQ02004477">
    <property type="status" value="NOT_ANNOTATED_CDS"/>
    <property type="molecule type" value="Genomic_DNA"/>
</dbReference>
<dbReference type="HOGENOM" id="CLU_2415789_0_0_1"/>
<dbReference type="EMBL" id="CAQQ02004478">
    <property type="status" value="NOT_ANNOTATED_CDS"/>
    <property type="molecule type" value="Genomic_DNA"/>
</dbReference>
<reference evidence="1" key="2">
    <citation type="submission" date="2015-06" db="UniProtKB">
        <authorList>
            <consortium name="EnsemblMetazoa"/>
        </authorList>
    </citation>
    <scope>IDENTIFICATION</scope>
</reference>
<reference evidence="2" key="1">
    <citation type="submission" date="2013-02" db="EMBL/GenBank/DDBJ databases">
        <authorList>
            <person name="Hughes D."/>
        </authorList>
    </citation>
    <scope>NUCLEOTIDE SEQUENCE</scope>
    <source>
        <strain>Durham</strain>
        <strain evidence="2">NC isolate 2 -- Noor lab</strain>
    </source>
</reference>
<evidence type="ECO:0000313" key="2">
    <source>
        <dbReference type="Proteomes" id="UP000015102"/>
    </source>
</evidence>
<name>T1GK25_MEGSC</name>
<organism evidence="1 2">
    <name type="scientific">Megaselia scalaris</name>
    <name type="common">Humpbacked fly</name>
    <name type="synonym">Phora scalaris</name>
    <dbReference type="NCBI Taxonomy" id="36166"/>
    <lineage>
        <taxon>Eukaryota</taxon>
        <taxon>Metazoa</taxon>
        <taxon>Ecdysozoa</taxon>
        <taxon>Arthropoda</taxon>
        <taxon>Hexapoda</taxon>
        <taxon>Insecta</taxon>
        <taxon>Pterygota</taxon>
        <taxon>Neoptera</taxon>
        <taxon>Endopterygota</taxon>
        <taxon>Diptera</taxon>
        <taxon>Brachycera</taxon>
        <taxon>Muscomorpha</taxon>
        <taxon>Platypezoidea</taxon>
        <taxon>Phoridae</taxon>
        <taxon>Megaseliini</taxon>
        <taxon>Megaselia</taxon>
    </lineage>
</organism>
<dbReference type="AlphaFoldDB" id="T1GK25"/>
<accession>T1GK25</accession>
<dbReference type="Proteomes" id="UP000015102">
    <property type="component" value="Unassembled WGS sequence"/>
</dbReference>
<protein>
    <submittedName>
        <fullName evidence="1">Uncharacterized protein</fullName>
    </submittedName>
</protein>
<dbReference type="EnsemblMetazoa" id="MESCA003839-RA">
    <property type="protein sequence ID" value="MESCA003839-PA"/>
    <property type="gene ID" value="MESCA003839"/>
</dbReference>
<evidence type="ECO:0000313" key="1">
    <source>
        <dbReference type="EnsemblMetazoa" id="MESCA003839-PA"/>
    </source>
</evidence>
<proteinExistence type="predicted"/>
<sequence>MAPKKFVDLRAQPTVNHSTDTGTTSSLVLNFIWNFISVHTELVQSSPGLLILYSKLTPSVTSNILEDSCPFMNTWSIHYFNPHHKSANQSNS</sequence>
<keyword evidence="2" id="KW-1185">Reference proteome</keyword>